<evidence type="ECO:0000256" key="1">
    <source>
        <dbReference type="SAM" id="Coils"/>
    </source>
</evidence>
<accession>A0ABD1WPK7</accession>
<reference evidence="4" key="1">
    <citation type="submission" date="2024-07" db="EMBL/GenBank/DDBJ databases">
        <title>Two chromosome-level genome assemblies of Korean endemic species Abeliophyllum distichum and Forsythia ovata (Oleaceae).</title>
        <authorList>
            <person name="Jang H."/>
        </authorList>
    </citation>
    <scope>NUCLEOTIDE SEQUENCE [LARGE SCALE GENOMIC DNA]</scope>
</reference>
<sequence length="495" mass="52583">MSGFHFSKVPKFKIRCGGIVEDVSLPHLASPTVSGSRPTVLQEPETVVGNPHISPVPEVGADIPSPSNLAGPVPSPGNVRQSTKRKPKVESGEQASRTSRTSMSPPHGRCEYINIGARQDMLDPSVVENLPPAVAFVATSVHKYWTSSFGKAADTAEVAELMKLAEMYTFRSHVLNCELYKMIEMKVDEIHFVLGEDEDVEAMRAEIKRLRARLTFSEDARTRAMYDVTKAQTIHKACVVAQKKAESQLKSCQSIIQAKDKELTEVLNDLTKAKGLLAKLEVPANNQNSTATTSSETAGDGARKRRKRASSSEFYDVTDSSNFAPVAPIAPQGLVPVFPSGTFFMIPPTGGAAAITAAGPSNQPQFWAIPATATPVFNISGRPISNFMSAMQAGMNVSFSSSTTTTSTNSTAVVGGAVAASSDNTESGENSGGKISTTMAPSSSSISSTTTVATGTTSATQMLRNFSLEIYDKKELQFMVGSGSGSIEQTPSSKP</sequence>
<feature type="region of interest" description="Disordered" evidence="2">
    <location>
        <begin position="420"/>
        <end position="456"/>
    </location>
</feature>
<name>A0ABD1WPK7_9LAMI</name>
<feature type="coiled-coil region" evidence="1">
    <location>
        <begin position="193"/>
        <end position="220"/>
    </location>
</feature>
<evidence type="ECO:0000313" key="3">
    <source>
        <dbReference type="EMBL" id="KAL2550310.1"/>
    </source>
</evidence>
<comment type="caution">
    <text evidence="3">The sequence shown here is derived from an EMBL/GenBank/DDBJ whole genome shotgun (WGS) entry which is preliminary data.</text>
</comment>
<organism evidence="3 4">
    <name type="scientific">Forsythia ovata</name>
    <dbReference type="NCBI Taxonomy" id="205694"/>
    <lineage>
        <taxon>Eukaryota</taxon>
        <taxon>Viridiplantae</taxon>
        <taxon>Streptophyta</taxon>
        <taxon>Embryophyta</taxon>
        <taxon>Tracheophyta</taxon>
        <taxon>Spermatophyta</taxon>
        <taxon>Magnoliopsida</taxon>
        <taxon>eudicotyledons</taxon>
        <taxon>Gunneridae</taxon>
        <taxon>Pentapetalae</taxon>
        <taxon>asterids</taxon>
        <taxon>lamiids</taxon>
        <taxon>Lamiales</taxon>
        <taxon>Oleaceae</taxon>
        <taxon>Forsythieae</taxon>
        <taxon>Forsythia</taxon>
    </lineage>
</organism>
<protein>
    <submittedName>
        <fullName evidence="3">TCP domain-containing protein</fullName>
    </submittedName>
</protein>
<proteinExistence type="predicted"/>
<evidence type="ECO:0000313" key="4">
    <source>
        <dbReference type="Proteomes" id="UP001604277"/>
    </source>
</evidence>
<keyword evidence="4" id="KW-1185">Reference proteome</keyword>
<feature type="compositionally biased region" description="Polar residues" evidence="2">
    <location>
        <begin position="286"/>
        <end position="297"/>
    </location>
</feature>
<feature type="compositionally biased region" description="Polar residues" evidence="2">
    <location>
        <begin position="93"/>
        <end position="104"/>
    </location>
</feature>
<evidence type="ECO:0000256" key="2">
    <source>
        <dbReference type="SAM" id="MobiDB-lite"/>
    </source>
</evidence>
<dbReference type="AlphaFoldDB" id="A0ABD1WPK7"/>
<feature type="compositionally biased region" description="Low complexity" evidence="2">
    <location>
        <begin position="436"/>
        <end position="456"/>
    </location>
</feature>
<gene>
    <name evidence="3" type="ORF">Fot_11840</name>
</gene>
<dbReference type="Proteomes" id="UP001604277">
    <property type="component" value="Unassembled WGS sequence"/>
</dbReference>
<feature type="region of interest" description="Disordered" evidence="2">
    <location>
        <begin position="286"/>
        <end position="314"/>
    </location>
</feature>
<dbReference type="EMBL" id="JBFOLJ010000003">
    <property type="protein sequence ID" value="KAL2550310.1"/>
    <property type="molecule type" value="Genomic_DNA"/>
</dbReference>
<feature type="compositionally biased region" description="Polar residues" evidence="2">
    <location>
        <begin position="421"/>
        <end position="435"/>
    </location>
</feature>
<feature type="region of interest" description="Disordered" evidence="2">
    <location>
        <begin position="47"/>
        <end position="109"/>
    </location>
</feature>
<keyword evidence="1" id="KW-0175">Coiled coil</keyword>